<feature type="domain" description="PAS" evidence="6">
    <location>
        <begin position="19"/>
        <end position="89"/>
    </location>
</feature>
<dbReference type="PANTHER" id="PTHR43304:SF1">
    <property type="entry name" value="PAC DOMAIN-CONTAINING PROTEIN"/>
    <property type="match status" value="1"/>
</dbReference>
<keyword evidence="5" id="KW-0418">Kinase</keyword>
<dbReference type="PROSITE" id="PS50113">
    <property type="entry name" value="PAC"/>
    <property type="match status" value="1"/>
</dbReference>
<comment type="catalytic activity">
    <reaction evidence="1">
        <text>ATP + protein L-histidine = ADP + protein N-phospho-L-histidine.</text>
        <dbReference type="EC" id="2.7.13.3"/>
    </reaction>
</comment>
<gene>
    <name evidence="8" type="ORF">AU381_26295</name>
</gene>
<dbReference type="InterPro" id="IPR052162">
    <property type="entry name" value="Sensor_kinase/Photoreceptor"/>
</dbReference>
<keyword evidence="9" id="KW-1185">Reference proteome</keyword>
<sequence>MPAWRILQTCTEKHARLEMRTFLDRVLDALPVLVWTVRADGQIDFVNPRWSDYTGLSLYDVDGREWRAALDPDDLSTARERWRLILESGEPGEMEARLRRFDGQYRRFLIQYSPMRDEAGRLVKWCGVATDVEDFRRVEQDLRQREVEAHLVLDNIPTLVSLLTPTGTPELINRQILDYTGKTGEELKKWSGSDLIQPRTRSRM</sequence>
<dbReference type="NCBIfam" id="TIGR00229">
    <property type="entry name" value="sensory_box"/>
    <property type="match status" value="1"/>
</dbReference>
<reference evidence="8 9" key="1">
    <citation type="journal article" date="2016" name="Int. J. Syst. Evol. Microbiol.">
        <title>Ensifer glycinis sp. nov., an novel rhizobial species associated with Glycine spp.</title>
        <authorList>
            <person name="Yan H."/>
            <person name="Yan J."/>
            <person name="Sui X.H."/>
            <person name="Wang E.T."/>
            <person name="Chen W.X."/>
            <person name="Zhang X.X."/>
            <person name="Chen W.F."/>
        </authorList>
    </citation>
    <scope>NUCLEOTIDE SEQUENCE [LARGE SCALE GENOMIC DNA]</scope>
    <source>
        <strain evidence="8 9">CCBAU 23380</strain>
    </source>
</reference>
<feature type="domain" description="PAC" evidence="7">
    <location>
        <begin position="92"/>
        <end position="144"/>
    </location>
</feature>
<dbReference type="FunFam" id="3.30.450.20:FF:000099">
    <property type="entry name" value="Sensory box sensor histidine kinase"/>
    <property type="match status" value="1"/>
</dbReference>
<evidence type="ECO:0000256" key="3">
    <source>
        <dbReference type="ARBA" id="ARBA00022553"/>
    </source>
</evidence>
<dbReference type="InterPro" id="IPR000700">
    <property type="entry name" value="PAS-assoc_C"/>
</dbReference>
<dbReference type="InterPro" id="IPR035965">
    <property type="entry name" value="PAS-like_dom_sf"/>
</dbReference>
<dbReference type="OrthoDB" id="226486at2"/>
<dbReference type="InterPro" id="IPR001610">
    <property type="entry name" value="PAC"/>
</dbReference>
<proteinExistence type="predicted"/>
<dbReference type="EC" id="2.7.13.3" evidence="2"/>
<name>A0A178XJ23_9HYPH</name>
<evidence type="ECO:0000259" key="7">
    <source>
        <dbReference type="PROSITE" id="PS50113"/>
    </source>
</evidence>
<dbReference type="STRING" id="1472378.AU381_26295"/>
<dbReference type="Gene3D" id="3.30.450.20">
    <property type="entry name" value="PAS domain"/>
    <property type="match status" value="2"/>
</dbReference>
<dbReference type="GO" id="GO:0004673">
    <property type="term" value="F:protein histidine kinase activity"/>
    <property type="evidence" value="ECO:0007669"/>
    <property type="project" value="UniProtKB-EC"/>
</dbReference>
<dbReference type="SMART" id="SM00091">
    <property type="entry name" value="PAS"/>
    <property type="match status" value="1"/>
</dbReference>
<keyword evidence="3" id="KW-0597">Phosphoprotein</keyword>
<dbReference type="InterPro" id="IPR013655">
    <property type="entry name" value="PAS_fold_3"/>
</dbReference>
<dbReference type="PANTHER" id="PTHR43304">
    <property type="entry name" value="PHYTOCHROME-LIKE PROTEIN CPH1"/>
    <property type="match status" value="1"/>
</dbReference>
<dbReference type="InterPro" id="IPR000014">
    <property type="entry name" value="PAS"/>
</dbReference>
<evidence type="ECO:0000256" key="2">
    <source>
        <dbReference type="ARBA" id="ARBA00012438"/>
    </source>
</evidence>
<organism evidence="8 9">
    <name type="scientific">Sinorhizobium glycinis</name>
    <dbReference type="NCBI Taxonomy" id="1472378"/>
    <lineage>
        <taxon>Bacteria</taxon>
        <taxon>Pseudomonadati</taxon>
        <taxon>Pseudomonadota</taxon>
        <taxon>Alphaproteobacteria</taxon>
        <taxon>Hyphomicrobiales</taxon>
        <taxon>Rhizobiaceae</taxon>
        <taxon>Sinorhizobium/Ensifer group</taxon>
        <taxon>Sinorhizobium</taxon>
    </lineage>
</organism>
<dbReference type="PROSITE" id="PS50112">
    <property type="entry name" value="PAS"/>
    <property type="match status" value="1"/>
</dbReference>
<evidence type="ECO:0000259" key="6">
    <source>
        <dbReference type="PROSITE" id="PS50112"/>
    </source>
</evidence>
<evidence type="ECO:0000313" key="9">
    <source>
        <dbReference type="Proteomes" id="UP000094025"/>
    </source>
</evidence>
<protein>
    <recommendedName>
        <fullName evidence="2">histidine kinase</fullName>
        <ecNumber evidence="2">2.7.13.3</ecNumber>
    </recommendedName>
</protein>
<dbReference type="Proteomes" id="UP000094025">
    <property type="component" value="Unassembled WGS sequence"/>
</dbReference>
<evidence type="ECO:0000256" key="5">
    <source>
        <dbReference type="ARBA" id="ARBA00022777"/>
    </source>
</evidence>
<dbReference type="SMART" id="SM00086">
    <property type="entry name" value="PAC"/>
    <property type="match status" value="1"/>
</dbReference>
<dbReference type="SUPFAM" id="SSF55785">
    <property type="entry name" value="PYP-like sensor domain (PAS domain)"/>
    <property type="match status" value="2"/>
</dbReference>
<dbReference type="AlphaFoldDB" id="A0A178XJ23"/>
<evidence type="ECO:0000256" key="1">
    <source>
        <dbReference type="ARBA" id="ARBA00000085"/>
    </source>
</evidence>
<keyword evidence="4" id="KW-0808">Transferase</keyword>
<evidence type="ECO:0000256" key="4">
    <source>
        <dbReference type="ARBA" id="ARBA00022679"/>
    </source>
</evidence>
<dbReference type="EMBL" id="LPUX01000067">
    <property type="protein sequence ID" value="OAP35250.1"/>
    <property type="molecule type" value="Genomic_DNA"/>
</dbReference>
<comment type="caution">
    <text evidence="8">The sequence shown here is derived from an EMBL/GenBank/DDBJ whole genome shotgun (WGS) entry which is preliminary data.</text>
</comment>
<dbReference type="CDD" id="cd00130">
    <property type="entry name" value="PAS"/>
    <property type="match status" value="1"/>
</dbReference>
<accession>A0A178XJ23</accession>
<dbReference type="Pfam" id="PF08447">
    <property type="entry name" value="PAS_3"/>
    <property type="match status" value="1"/>
</dbReference>
<evidence type="ECO:0000313" key="8">
    <source>
        <dbReference type="EMBL" id="OAP35250.1"/>
    </source>
</evidence>